<evidence type="ECO:0000256" key="10">
    <source>
        <dbReference type="SAM" id="MobiDB-lite"/>
    </source>
</evidence>
<dbReference type="SMART" id="SM00332">
    <property type="entry name" value="PP2Cc"/>
    <property type="match status" value="1"/>
</dbReference>
<dbReference type="GO" id="GO:0046872">
    <property type="term" value="F:metal ion binding"/>
    <property type="evidence" value="ECO:0007669"/>
    <property type="project" value="UniProtKB-KW"/>
</dbReference>
<dbReference type="EC" id="3.1.3.16" evidence="3"/>
<evidence type="ECO:0000256" key="8">
    <source>
        <dbReference type="ARBA" id="ARBA00023211"/>
    </source>
</evidence>
<evidence type="ECO:0000259" key="11">
    <source>
        <dbReference type="PROSITE" id="PS51746"/>
    </source>
</evidence>
<evidence type="ECO:0000256" key="7">
    <source>
        <dbReference type="ARBA" id="ARBA00022912"/>
    </source>
</evidence>
<comment type="cofactor">
    <cofactor evidence="1">
        <name>Mn(2+)</name>
        <dbReference type="ChEBI" id="CHEBI:29035"/>
    </cofactor>
</comment>
<keyword evidence="6" id="KW-0460">Magnesium</keyword>
<evidence type="ECO:0000256" key="9">
    <source>
        <dbReference type="RuleBase" id="RU003465"/>
    </source>
</evidence>
<dbReference type="SUPFAM" id="SSF81606">
    <property type="entry name" value="PP2C-like"/>
    <property type="match status" value="1"/>
</dbReference>
<evidence type="ECO:0000313" key="12">
    <source>
        <dbReference type="EMBL" id="KAK0180948.1"/>
    </source>
</evidence>
<dbReference type="EMBL" id="JAQQBR010000002">
    <property type="protein sequence ID" value="KAK0180948.1"/>
    <property type="molecule type" value="Genomic_DNA"/>
</dbReference>
<evidence type="ECO:0000313" key="13">
    <source>
        <dbReference type="Proteomes" id="UP001168972"/>
    </source>
</evidence>
<comment type="similarity">
    <text evidence="2 9">Belongs to the PP2C family.</text>
</comment>
<feature type="region of interest" description="Disordered" evidence="10">
    <location>
        <begin position="151"/>
        <end position="277"/>
    </location>
</feature>
<keyword evidence="7 9" id="KW-0904">Protein phosphatase</keyword>
<reference evidence="12" key="1">
    <citation type="journal article" date="2023" name="bioRxiv">
        <title>Scaffold-level genome assemblies of two parasitoid biocontrol wasps reveal the parthenogenesis mechanism and an associated novel virus.</title>
        <authorList>
            <person name="Inwood S."/>
            <person name="Skelly J."/>
            <person name="Guhlin J."/>
            <person name="Harrop T."/>
            <person name="Goldson S."/>
            <person name="Dearden P."/>
        </authorList>
    </citation>
    <scope>NUCLEOTIDE SEQUENCE</scope>
    <source>
        <strain evidence="12">Lincoln</strain>
        <tissue evidence="12">Whole body</tissue>
    </source>
</reference>
<dbReference type="AlphaFoldDB" id="A0AA39G418"/>
<protein>
    <recommendedName>
        <fullName evidence="3">protein-serine/threonine phosphatase</fullName>
        <ecNumber evidence="3">3.1.3.16</ecNumber>
    </recommendedName>
</protein>
<reference evidence="12" key="2">
    <citation type="submission" date="2023-03" db="EMBL/GenBank/DDBJ databases">
        <authorList>
            <person name="Inwood S.N."/>
            <person name="Skelly J.G."/>
            <person name="Guhlin J."/>
            <person name="Harrop T.W.R."/>
            <person name="Goldson S.G."/>
            <person name="Dearden P.K."/>
        </authorList>
    </citation>
    <scope>NUCLEOTIDE SEQUENCE</scope>
    <source>
        <strain evidence="12">Lincoln</strain>
        <tissue evidence="12">Whole body</tissue>
    </source>
</reference>
<accession>A0AA39G418</accession>
<evidence type="ECO:0000256" key="2">
    <source>
        <dbReference type="ARBA" id="ARBA00006702"/>
    </source>
</evidence>
<keyword evidence="4" id="KW-0479">Metal-binding</keyword>
<dbReference type="GO" id="GO:0004722">
    <property type="term" value="F:protein serine/threonine phosphatase activity"/>
    <property type="evidence" value="ECO:0007669"/>
    <property type="project" value="UniProtKB-EC"/>
</dbReference>
<comment type="caution">
    <text evidence="12">The sequence shown here is derived from an EMBL/GenBank/DDBJ whole genome shotgun (WGS) entry which is preliminary data.</text>
</comment>
<keyword evidence="13" id="KW-1185">Reference proteome</keyword>
<keyword evidence="8" id="KW-0464">Manganese</keyword>
<dbReference type="Proteomes" id="UP001168972">
    <property type="component" value="Unassembled WGS sequence"/>
</dbReference>
<feature type="compositionally biased region" description="Acidic residues" evidence="10">
    <location>
        <begin position="230"/>
        <end position="242"/>
    </location>
</feature>
<name>A0AA39G418_MICHY</name>
<organism evidence="12 13">
    <name type="scientific">Microctonus hyperodae</name>
    <name type="common">Parasitoid wasp</name>
    <dbReference type="NCBI Taxonomy" id="165561"/>
    <lineage>
        <taxon>Eukaryota</taxon>
        <taxon>Metazoa</taxon>
        <taxon>Ecdysozoa</taxon>
        <taxon>Arthropoda</taxon>
        <taxon>Hexapoda</taxon>
        <taxon>Insecta</taxon>
        <taxon>Pterygota</taxon>
        <taxon>Neoptera</taxon>
        <taxon>Endopterygota</taxon>
        <taxon>Hymenoptera</taxon>
        <taxon>Apocrita</taxon>
        <taxon>Ichneumonoidea</taxon>
        <taxon>Braconidae</taxon>
        <taxon>Euphorinae</taxon>
        <taxon>Microctonus</taxon>
    </lineage>
</organism>
<evidence type="ECO:0000256" key="6">
    <source>
        <dbReference type="ARBA" id="ARBA00022842"/>
    </source>
</evidence>
<dbReference type="InterPro" id="IPR000222">
    <property type="entry name" value="PP2C_BS"/>
</dbReference>
<evidence type="ECO:0000256" key="3">
    <source>
        <dbReference type="ARBA" id="ARBA00013081"/>
    </source>
</evidence>
<evidence type="ECO:0000256" key="4">
    <source>
        <dbReference type="ARBA" id="ARBA00022723"/>
    </source>
</evidence>
<dbReference type="Gene3D" id="3.60.40.10">
    <property type="entry name" value="PPM-type phosphatase domain"/>
    <property type="match status" value="2"/>
</dbReference>
<feature type="region of interest" description="Disordered" evidence="10">
    <location>
        <begin position="470"/>
        <end position="490"/>
    </location>
</feature>
<sequence length="490" mass="54635">MGPYNLKPVTTKNSTDTNGNFGKVGTCSMQGWRHTQEDAHCTRVDYDDNTSFFAVFDGHGGHEVATYAAEQLPNFIKQTDAYKRGDIKQALIDGYLKFDAHLTEPETVKKLEEISLINITEKPKDKYGVEIDKDDDYDSGTDVVTKGKWLKRDEKKSETSNEKINDNNEKSAESDNAAKNDDEIFHECKENKSENNVESSKTVNMSSSSEEVVDKVPPSETKSEESSSTESDDDYMDGDEFDEYLRGMTDTIDDDDDDDDKVQVDETADQSEIDEQPGYRSGCTAVVAILKGNDLYVANAGDSRCVLCRNGRASALSRDHKPFIRSEIKRIINAGGFIANSGRINNGLNLARALGDHSYKKNPNYSLKKQMITALPDVRHTILDPERDTFMILACDGIWEIKSNKEVVKFIKKRINSTEKLSAICETLFDECLARLSNNFGCDNMTAVLVKFDLRASINGNNVTEKIDNGTEKKVESSNASSYKSDASDD</sequence>
<dbReference type="InterPro" id="IPR015655">
    <property type="entry name" value="PP2C"/>
</dbReference>
<dbReference type="InterPro" id="IPR001932">
    <property type="entry name" value="PPM-type_phosphatase-like_dom"/>
</dbReference>
<feature type="compositionally biased region" description="Acidic residues" evidence="10">
    <location>
        <begin position="251"/>
        <end position="275"/>
    </location>
</feature>
<proteinExistence type="inferred from homology"/>
<dbReference type="PANTHER" id="PTHR13832">
    <property type="entry name" value="PROTEIN PHOSPHATASE 2C"/>
    <property type="match status" value="1"/>
</dbReference>
<feature type="domain" description="PPM-type phosphatase" evidence="11">
    <location>
        <begin position="23"/>
        <end position="452"/>
    </location>
</feature>
<dbReference type="PROSITE" id="PS01032">
    <property type="entry name" value="PPM_1"/>
    <property type="match status" value="1"/>
</dbReference>
<feature type="compositionally biased region" description="Basic and acidic residues" evidence="10">
    <location>
        <begin position="151"/>
        <end position="195"/>
    </location>
</feature>
<evidence type="ECO:0000256" key="5">
    <source>
        <dbReference type="ARBA" id="ARBA00022801"/>
    </source>
</evidence>
<dbReference type="PANTHER" id="PTHR13832:SF803">
    <property type="entry name" value="PROTEIN PHOSPHATASE 1G"/>
    <property type="match status" value="1"/>
</dbReference>
<dbReference type="CDD" id="cd00143">
    <property type="entry name" value="PP2Cc"/>
    <property type="match status" value="1"/>
</dbReference>
<dbReference type="Pfam" id="PF00481">
    <property type="entry name" value="PP2C"/>
    <property type="match status" value="2"/>
</dbReference>
<dbReference type="PROSITE" id="PS51746">
    <property type="entry name" value="PPM_2"/>
    <property type="match status" value="1"/>
</dbReference>
<gene>
    <name evidence="12" type="ORF">PV327_003276</name>
</gene>
<dbReference type="InterPro" id="IPR036457">
    <property type="entry name" value="PPM-type-like_dom_sf"/>
</dbReference>
<keyword evidence="5 9" id="KW-0378">Hydrolase</keyword>
<evidence type="ECO:0000256" key="1">
    <source>
        <dbReference type="ARBA" id="ARBA00001936"/>
    </source>
</evidence>
<feature type="compositionally biased region" description="Polar residues" evidence="10">
    <location>
        <begin position="196"/>
        <end position="210"/>
    </location>
</feature>
<feature type="compositionally biased region" description="Low complexity" evidence="10">
    <location>
        <begin position="477"/>
        <end position="490"/>
    </location>
</feature>